<name>A0AAU9JK65_9CILI</name>
<protein>
    <submittedName>
        <fullName evidence="2">Uncharacterized protein</fullName>
    </submittedName>
</protein>
<gene>
    <name evidence="2" type="ORF">BSTOLATCC_MIC39842</name>
</gene>
<keyword evidence="1" id="KW-1133">Transmembrane helix</keyword>
<dbReference type="EMBL" id="CAJZBQ010000039">
    <property type="protein sequence ID" value="CAG9326030.1"/>
    <property type="molecule type" value="Genomic_DNA"/>
</dbReference>
<reference evidence="2" key="1">
    <citation type="submission" date="2021-09" db="EMBL/GenBank/DDBJ databases">
        <authorList>
            <consortium name="AG Swart"/>
            <person name="Singh M."/>
            <person name="Singh A."/>
            <person name="Seah K."/>
            <person name="Emmerich C."/>
        </authorList>
    </citation>
    <scope>NUCLEOTIDE SEQUENCE</scope>
    <source>
        <strain evidence="2">ATCC30299</strain>
    </source>
</reference>
<dbReference type="Proteomes" id="UP001162131">
    <property type="component" value="Unassembled WGS sequence"/>
</dbReference>
<organism evidence="2 3">
    <name type="scientific">Blepharisma stoltei</name>
    <dbReference type="NCBI Taxonomy" id="1481888"/>
    <lineage>
        <taxon>Eukaryota</taxon>
        <taxon>Sar</taxon>
        <taxon>Alveolata</taxon>
        <taxon>Ciliophora</taxon>
        <taxon>Postciliodesmatophora</taxon>
        <taxon>Heterotrichea</taxon>
        <taxon>Heterotrichida</taxon>
        <taxon>Blepharismidae</taxon>
        <taxon>Blepharisma</taxon>
    </lineage>
</organism>
<feature type="transmembrane region" description="Helical" evidence="1">
    <location>
        <begin position="7"/>
        <end position="24"/>
    </location>
</feature>
<keyword evidence="1" id="KW-0812">Transmembrane</keyword>
<sequence length="159" mass="18643">MRSMITLWYHLSYFTILTISHILYPPAAHLALANLVSSCATSPCTTYDISELDHLASTCSTSCMAWKHILISMKLCLKKYISYLKSQNGNNGIFYEKYRFGLANIFSRFPLLTPPPLRERTKPLEKSPFFDQKPTLREWTKFFYRKNFNGKKFWYISDN</sequence>
<accession>A0AAU9JK65</accession>
<evidence type="ECO:0000313" key="3">
    <source>
        <dbReference type="Proteomes" id="UP001162131"/>
    </source>
</evidence>
<keyword evidence="1" id="KW-0472">Membrane</keyword>
<keyword evidence="3" id="KW-1185">Reference proteome</keyword>
<evidence type="ECO:0000313" key="2">
    <source>
        <dbReference type="EMBL" id="CAG9326030.1"/>
    </source>
</evidence>
<dbReference type="AlphaFoldDB" id="A0AAU9JK65"/>
<comment type="caution">
    <text evidence="2">The sequence shown here is derived from an EMBL/GenBank/DDBJ whole genome shotgun (WGS) entry which is preliminary data.</text>
</comment>
<proteinExistence type="predicted"/>
<evidence type="ECO:0000256" key="1">
    <source>
        <dbReference type="SAM" id="Phobius"/>
    </source>
</evidence>